<dbReference type="InterPro" id="IPR001633">
    <property type="entry name" value="EAL_dom"/>
</dbReference>
<dbReference type="CDD" id="cd01949">
    <property type="entry name" value="GGDEF"/>
    <property type="match status" value="1"/>
</dbReference>
<dbReference type="CDD" id="cd01948">
    <property type="entry name" value="EAL"/>
    <property type="match status" value="1"/>
</dbReference>
<dbReference type="Gene3D" id="3.20.20.450">
    <property type="entry name" value="EAL domain"/>
    <property type="match status" value="1"/>
</dbReference>
<protein>
    <submittedName>
        <fullName evidence="4">EAL domain-containing protein</fullName>
    </submittedName>
</protein>
<sequence>MKKTTDACSWGKNSLINRAEMKTVGTVIAAIVILLILRGLDHPIETMLSPMKGNAAPLLFESLSFSICFAVFIVGWMIFTETLCRQRLMVTSLFMGIGLLDVLSTMSTSGMILYDSTTGETPSMMLNWISQWICGIGLLTVFSLRNSPVSPRVRKYALLVIILSVGLITWLVFRVESWNLILLNAIQPLQTVSVFVLYLAAMIVILYKHRVERPQAMLTIVQALIWLFIAKVEETINMQSNGGQFLLSDCLKIVGYYYLLKGIYYVLIEEPYKQRKKTEARIQYLAFHDELTGLPNRRFFSERVQGELGRVVTKTNKFAILWLDLDRFKTINDSLGHAFGDQILVTVAERLRCFNHKRENVFRLGGDEFTVLLTDLEDDRQAENDAKKLIGLIEAPMKIGSSIYHLTGSVGIAIFPEDGGTLGALLQNADTAMYSAKSTRNNWKRYTVDMNMKAKERLLLENELRIAFELDQFRLVYQPLVELENEQLIGAEALIRWDHPLKGEIPPSEFIPICEESGFILQLGEWVLRTACKQAKQWQDQGFRKIMISVNLSVRQFRQHDLCERIEKVLEETGLEPEWLELELTESMMADVTFATDVLMRLKQIGVSLSIDDFGTGYSSLSYLKKFPIDKLKIDRTFVNDVLTNQYDAAIVSGISTLANNLKLKVTAEGVETSGQVDFLREQLCQEAQGFLYSQPVPPEQFVALFHADER</sequence>
<dbReference type="SMART" id="SM00052">
    <property type="entry name" value="EAL"/>
    <property type="match status" value="1"/>
</dbReference>
<dbReference type="PROSITE" id="PS50883">
    <property type="entry name" value="EAL"/>
    <property type="match status" value="1"/>
</dbReference>
<dbReference type="InterPro" id="IPR052155">
    <property type="entry name" value="Biofilm_reg_signaling"/>
</dbReference>
<feature type="transmembrane region" description="Helical" evidence="1">
    <location>
        <begin position="60"/>
        <end position="79"/>
    </location>
</feature>
<dbReference type="InterPro" id="IPR000160">
    <property type="entry name" value="GGDEF_dom"/>
</dbReference>
<evidence type="ECO:0000259" key="2">
    <source>
        <dbReference type="PROSITE" id="PS50883"/>
    </source>
</evidence>
<evidence type="ECO:0000313" key="5">
    <source>
        <dbReference type="Proteomes" id="UP001178662"/>
    </source>
</evidence>
<keyword evidence="5" id="KW-1185">Reference proteome</keyword>
<keyword evidence="1" id="KW-0812">Transmembrane</keyword>
<dbReference type="Gene3D" id="3.30.70.270">
    <property type="match status" value="1"/>
</dbReference>
<keyword evidence="1" id="KW-0472">Membrane</keyword>
<dbReference type="InterPro" id="IPR043128">
    <property type="entry name" value="Rev_trsase/Diguanyl_cyclase"/>
</dbReference>
<proteinExistence type="predicted"/>
<feature type="domain" description="EAL" evidence="2">
    <location>
        <begin position="457"/>
        <end position="710"/>
    </location>
</feature>
<name>A0AA95JDP5_9BACL</name>
<keyword evidence="1" id="KW-1133">Transmembrane helix</keyword>
<dbReference type="PANTHER" id="PTHR44757">
    <property type="entry name" value="DIGUANYLATE CYCLASE DGCP"/>
    <property type="match status" value="1"/>
</dbReference>
<dbReference type="InterPro" id="IPR033425">
    <property type="entry name" value="MASE3"/>
</dbReference>
<feature type="domain" description="GGDEF" evidence="3">
    <location>
        <begin position="316"/>
        <end position="448"/>
    </location>
</feature>
<accession>A0AA95JDP5</accession>
<dbReference type="InterPro" id="IPR029787">
    <property type="entry name" value="Nucleotide_cyclase"/>
</dbReference>
<feature type="transmembrane region" description="Helical" evidence="1">
    <location>
        <begin position="21"/>
        <end position="40"/>
    </location>
</feature>
<feature type="transmembrane region" description="Helical" evidence="1">
    <location>
        <begin position="156"/>
        <end position="173"/>
    </location>
</feature>
<dbReference type="SUPFAM" id="SSF55073">
    <property type="entry name" value="Nucleotide cyclase"/>
    <property type="match status" value="1"/>
</dbReference>
<evidence type="ECO:0000256" key="1">
    <source>
        <dbReference type="SAM" id="Phobius"/>
    </source>
</evidence>
<dbReference type="Pfam" id="PF00563">
    <property type="entry name" value="EAL"/>
    <property type="match status" value="1"/>
</dbReference>
<reference evidence="4" key="1">
    <citation type="submission" date="2023-03" db="EMBL/GenBank/DDBJ databases">
        <title>Andean soil-derived lignocellulolytic bacterial consortium as a source of novel taxa and putative plastic-active enzymes.</title>
        <authorList>
            <person name="Diaz-Garcia L."/>
            <person name="Chuvochina M."/>
            <person name="Feuerriegel G."/>
            <person name="Bunk B."/>
            <person name="Sproer C."/>
            <person name="Streit W.R."/>
            <person name="Rodriguez L.M."/>
            <person name="Overmann J."/>
            <person name="Jimenez D.J."/>
        </authorList>
    </citation>
    <scope>NUCLEOTIDE SEQUENCE</scope>
    <source>
        <strain evidence="4">MAG 2441</strain>
    </source>
</reference>
<feature type="transmembrane region" description="Helical" evidence="1">
    <location>
        <begin position="91"/>
        <end position="113"/>
    </location>
</feature>
<dbReference type="EMBL" id="CP119317">
    <property type="protein sequence ID" value="WEK55192.1"/>
    <property type="molecule type" value="Genomic_DNA"/>
</dbReference>
<dbReference type="Proteomes" id="UP001178662">
    <property type="component" value="Chromosome"/>
</dbReference>
<evidence type="ECO:0000313" key="4">
    <source>
        <dbReference type="EMBL" id="WEK55192.1"/>
    </source>
</evidence>
<evidence type="ECO:0000259" key="3">
    <source>
        <dbReference type="PROSITE" id="PS50887"/>
    </source>
</evidence>
<dbReference type="InterPro" id="IPR035919">
    <property type="entry name" value="EAL_sf"/>
</dbReference>
<feature type="transmembrane region" description="Helical" evidence="1">
    <location>
        <begin position="125"/>
        <end position="144"/>
    </location>
</feature>
<dbReference type="FunFam" id="3.20.20.450:FF:000001">
    <property type="entry name" value="Cyclic di-GMP phosphodiesterase yahA"/>
    <property type="match status" value="1"/>
</dbReference>
<organism evidence="4 5">
    <name type="scientific">Candidatus Cohnella colombiensis</name>
    <dbReference type="NCBI Taxonomy" id="3121368"/>
    <lineage>
        <taxon>Bacteria</taxon>
        <taxon>Bacillati</taxon>
        <taxon>Bacillota</taxon>
        <taxon>Bacilli</taxon>
        <taxon>Bacillales</taxon>
        <taxon>Paenibacillaceae</taxon>
        <taxon>Cohnella</taxon>
    </lineage>
</organism>
<dbReference type="PROSITE" id="PS50887">
    <property type="entry name" value="GGDEF"/>
    <property type="match status" value="1"/>
</dbReference>
<feature type="transmembrane region" description="Helical" evidence="1">
    <location>
        <begin position="185"/>
        <end position="207"/>
    </location>
</feature>
<dbReference type="PANTHER" id="PTHR44757:SF2">
    <property type="entry name" value="BIOFILM ARCHITECTURE MAINTENANCE PROTEIN MBAA"/>
    <property type="match status" value="1"/>
</dbReference>
<dbReference type="AlphaFoldDB" id="A0AA95JDP5"/>
<dbReference type="NCBIfam" id="TIGR00254">
    <property type="entry name" value="GGDEF"/>
    <property type="match status" value="1"/>
</dbReference>
<dbReference type="SMART" id="SM00267">
    <property type="entry name" value="GGDEF"/>
    <property type="match status" value="1"/>
</dbReference>
<dbReference type="SUPFAM" id="SSF141868">
    <property type="entry name" value="EAL domain-like"/>
    <property type="match status" value="1"/>
</dbReference>
<gene>
    <name evidence="4" type="ORF">P0Y55_03755</name>
</gene>
<dbReference type="Pfam" id="PF00990">
    <property type="entry name" value="GGDEF"/>
    <property type="match status" value="1"/>
</dbReference>
<feature type="transmembrane region" description="Helical" evidence="1">
    <location>
        <begin position="244"/>
        <end position="267"/>
    </location>
</feature>
<dbReference type="Pfam" id="PF17159">
    <property type="entry name" value="MASE3"/>
    <property type="match status" value="1"/>
</dbReference>